<feature type="region of interest" description="Disordered" evidence="6">
    <location>
        <begin position="1"/>
        <end position="46"/>
    </location>
</feature>
<dbReference type="OrthoDB" id="3366661at2759"/>
<evidence type="ECO:0000256" key="3">
    <source>
        <dbReference type="ARBA" id="ARBA00022664"/>
    </source>
</evidence>
<dbReference type="GO" id="GO:0005634">
    <property type="term" value="C:nucleus"/>
    <property type="evidence" value="ECO:0007669"/>
    <property type="project" value="UniProtKB-SubCell"/>
</dbReference>
<dbReference type="AlphaFoldDB" id="A0A6P8HW96"/>
<keyword evidence="3" id="KW-0507">mRNA processing</keyword>
<evidence type="ECO:0000256" key="6">
    <source>
        <dbReference type="SAM" id="MobiDB-lite"/>
    </source>
</evidence>
<name>A0A6P8HW96_ACTTE</name>
<evidence type="ECO:0000313" key="8">
    <source>
        <dbReference type="RefSeq" id="XP_031559646.1"/>
    </source>
</evidence>
<dbReference type="FunCoup" id="A0A6P8HW96">
    <property type="interactions" value="3311"/>
</dbReference>
<gene>
    <name evidence="8" type="primary">LOC116295831</name>
</gene>
<feature type="compositionally biased region" description="Basic and acidic residues" evidence="6">
    <location>
        <begin position="1"/>
        <end position="37"/>
    </location>
</feature>
<sequence>MADKEQGQKKPSSEVVKDEPTPKRIRLDSTELRESSHDNLSTKWKKQDAYVNFLENKLEAGDQSSNSELAGLRESEERLKQQQQESTRRENVLVMRLATKEHEVQDLLTQIHDMKQAQNPSNIQMRSTLLDPAVNLLFQRMKTELDESKEKLEQAQSDLGAWKFTPDSVTGKKLMAKCRMLIQENQELGRQLSQGRVAQLEAELALQKKYSDELKSSQDELNGFVIQLDEEVEGMQSTIMTLQQQLKSVKQQLVQQSERTQELQTKYEDMERELEAAKQQNASTAAISSRDQVASSEQAKCVVKEDIEIQTDGIWDSSNTPSKEKIRTPTPNNVSSTSNINPSSFSINNLLSLETPKQDNKLSVHAVVPKLENGHEGGDPAGTIRPSPPPLEPGDSNPLQAKGIADGIGTEVNAFNVETVN</sequence>
<keyword evidence="7" id="KW-1185">Reference proteome</keyword>
<feature type="compositionally biased region" description="Polar residues" evidence="6">
    <location>
        <begin position="278"/>
        <end position="295"/>
    </location>
</feature>
<accession>A0A6P8HW96</accession>
<dbReference type="Pfam" id="PF17098">
    <property type="entry name" value="Wtap"/>
    <property type="match status" value="1"/>
</dbReference>
<evidence type="ECO:0000256" key="5">
    <source>
        <dbReference type="ARBA" id="ARBA00023242"/>
    </source>
</evidence>
<dbReference type="InParanoid" id="A0A6P8HW96"/>
<dbReference type="InterPro" id="IPR033757">
    <property type="entry name" value="WTAP"/>
</dbReference>
<comment type="subcellular location">
    <subcellularLocation>
        <location evidence="1">Nucleus</location>
    </subcellularLocation>
</comment>
<dbReference type="Proteomes" id="UP000515163">
    <property type="component" value="Unplaced"/>
</dbReference>
<dbReference type="PANTHER" id="PTHR15217">
    <property type="entry name" value="WILMS' TUMOR 1-ASSOCIATING PROTEIN"/>
    <property type="match status" value="1"/>
</dbReference>
<protein>
    <submittedName>
        <fullName evidence="8">Pre-mRNA-splicing regulator WTAP-like</fullName>
    </submittedName>
</protein>
<comment type="similarity">
    <text evidence="2">Belongs to the fl(2)d family.</text>
</comment>
<dbReference type="GO" id="GO:0008380">
    <property type="term" value="P:RNA splicing"/>
    <property type="evidence" value="ECO:0007669"/>
    <property type="project" value="UniProtKB-KW"/>
</dbReference>
<keyword evidence="5" id="KW-0539">Nucleus</keyword>
<evidence type="ECO:0000256" key="1">
    <source>
        <dbReference type="ARBA" id="ARBA00004123"/>
    </source>
</evidence>
<reference evidence="8" key="1">
    <citation type="submission" date="2025-08" db="UniProtKB">
        <authorList>
            <consortium name="RefSeq"/>
        </authorList>
    </citation>
    <scope>IDENTIFICATION</scope>
    <source>
        <tissue evidence="8">Tentacle</tissue>
    </source>
</reference>
<evidence type="ECO:0000256" key="4">
    <source>
        <dbReference type="ARBA" id="ARBA00023187"/>
    </source>
</evidence>
<feature type="compositionally biased region" description="Low complexity" evidence="6">
    <location>
        <begin position="328"/>
        <end position="341"/>
    </location>
</feature>
<organism evidence="7 8">
    <name type="scientific">Actinia tenebrosa</name>
    <name type="common">Australian red waratah sea anemone</name>
    <dbReference type="NCBI Taxonomy" id="6105"/>
    <lineage>
        <taxon>Eukaryota</taxon>
        <taxon>Metazoa</taxon>
        <taxon>Cnidaria</taxon>
        <taxon>Anthozoa</taxon>
        <taxon>Hexacorallia</taxon>
        <taxon>Actiniaria</taxon>
        <taxon>Actiniidae</taxon>
        <taxon>Actinia</taxon>
    </lineage>
</organism>
<dbReference type="GO" id="GO:0000381">
    <property type="term" value="P:regulation of alternative mRNA splicing, via spliceosome"/>
    <property type="evidence" value="ECO:0007669"/>
    <property type="project" value="InterPro"/>
</dbReference>
<feature type="region of interest" description="Disordered" evidence="6">
    <location>
        <begin position="312"/>
        <end position="341"/>
    </location>
</feature>
<dbReference type="KEGG" id="aten:116295831"/>
<feature type="region of interest" description="Disordered" evidence="6">
    <location>
        <begin position="275"/>
        <end position="295"/>
    </location>
</feature>
<proteinExistence type="inferred from homology"/>
<dbReference type="GO" id="GO:0006397">
    <property type="term" value="P:mRNA processing"/>
    <property type="evidence" value="ECO:0007669"/>
    <property type="project" value="UniProtKB-KW"/>
</dbReference>
<feature type="compositionally biased region" description="Basic and acidic residues" evidence="6">
    <location>
        <begin position="71"/>
        <end position="88"/>
    </location>
</feature>
<keyword evidence="4" id="KW-0508">mRNA splicing</keyword>
<feature type="region of interest" description="Disordered" evidence="6">
    <location>
        <begin position="62"/>
        <end position="88"/>
    </location>
</feature>
<evidence type="ECO:0000256" key="2">
    <source>
        <dbReference type="ARBA" id="ARBA00010313"/>
    </source>
</evidence>
<evidence type="ECO:0000313" key="7">
    <source>
        <dbReference type="Proteomes" id="UP000515163"/>
    </source>
</evidence>
<dbReference type="PANTHER" id="PTHR15217:SF0">
    <property type="entry name" value="PRE-MRNA-SPLICING REGULATOR WTAP"/>
    <property type="match status" value="1"/>
</dbReference>
<dbReference type="GO" id="GO:0016556">
    <property type="term" value="P:mRNA modification"/>
    <property type="evidence" value="ECO:0007669"/>
    <property type="project" value="InterPro"/>
</dbReference>
<feature type="region of interest" description="Disordered" evidence="6">
    <location>
        <begin position="371"/>
        <end position="402"/>
    </location>
</feature>
<dbReference type="RefSeq" id="XP_031559646.1">
    <property type="nucleotide sequence ID" value="XM_031703786.1"/>
</dbReference>
<dbReference type="GeneID" id="116295831"/>